<organism evidence="1 2">
    <name type="scientific">Bacillus oleivorans</name>
    <dbReference type="NCBI Taxonomy" id="1448271"/>
    <lineage>
        <taxon>Bacteria</taxon>
        <taxon>Bacillati</taxon>
        <taxon>Bacillota</taxon>
        <taxon>Bacilli</taxon>
        <taxon>Bacillales</taxon>
        <taxon>Bacillaceae</taxon>
        <taxon>Bacillus</taxon>
    </lineage>
</organism>
<dbReference type="Proteomes" id="UP000219546">
    <property type="component" value="Unassembled WGS sequence"/>
</dbReference>
<dbReference type="RefSeq" id="WP_097156858.1">
    <property type="nucleotide sequence ID" value="NZ_JBEPMQ010000003.1"/>
</dbReference>
<keyword evidence="2" id="KW-1185">Reference proteome</keyword>
<gene>
    <name evidence="1" type="ORF">SAMN05877753_101341</name>
</gene>
<protein>
    <submittedName>
        <fullName evidence="1">Uncharacterized protein</fullName>
    </submittedName>
</protein>
<evidence type="ECO:0000313" key="2">
    <source>
        <dbReference type="Proteomes" id="UP000219546"/>
    </source>
</evidence>
<dbReference type="OrthoDB" id="2454574at2"/>
<dbReference type="EMBL" id="OAOP01000001">
    <property type="protein sequence ID" value="SNX67027.1"/>
    <property type="molecule type" value="Genomic_DNA"/>
</dbReference>
<dbReference type="AlphaFoldDB" id="A0A285CHE9"/>
<accession>A0A285CHE9</accession>
<sequence>MAKSKARKKREHILRNSGRDVTIIRGEQPEFSTHERKTKTKIEIQKRMISKHKKRFLQNQNEEGIAFYFVKKGWLQFEVAYI</sequence>
<proteinExistence type="predicted"/>
<name>A0A285CHE9_9BACI</name>
<reference evidence="1 2" key="1">
    <citation type="submission" date="2017-08" db="EMBL/GenBank/DDBJ databases">
        <authorList>
            <person name="de Groot N.N."/>
        </authorList>
    </citation>
    <scope>NUCLEOTIDE SEQUENCE [LARGE SCALE GENOMIC DNA]</scope>
    <source>
        <strain evidence="1 2">JC228</strain>
    </source>
</reference>
<evidence type="ECO:0000313" key="1">
    <source>
        <dbReference type="EMBL" id="SNX67027.1"/>
    </source>
</evidence>